<dbReference type="EMBL" id="CDMZ01003163">
    <property type="protein sequence ID" value="CEM45358.1"/>
    <property type="molecule type" value="Genomic_DNA"/>
</dbReference>
<accession>A0A0G4HLZ6</accession>
<feature type="compositionally biased region" description="Acidic residues" evidence="1">
    <location>
        <begin position="44"/>
        <end position="57"/>
    </location>
</feature>
<dbReference type="AlphaFoldDB" id="A0A0G4HLZ6"/>
<feature type="compositionally biased region" description="Basic residues" evidence="1">
    <location>
        <begin position="144"/>
        <end position="155"/>
    </location>
</feature>
<protein>
    <submittedName>
        <fullName evidence="2">Uncharacterized protein</fullName>
    </submittedName>
</protein>
<organism evidence="2">
    <name type="scientific">Chromera velia CCMP2878</name>
    <dbReference type="NCBI Taxonomy" id="1169474"/>
    <lineage>
        <taxon>Eukaryota</taxon>
        <taxon>Sar</taxon>
        <taxon>Alveolata</taxon>
        <taxon>Colpodellida</taxon>
        <taxon>Chromeraceae</taxon>
        <taxon>Chromera</taxon>
    </lineage>
</organism>
<dbReference type="VEuPathDB" id="CryptoDB:Cvel_7488"/>
<proteinExistence type="predicted"/>
<feature type="compositionally biased region" description="Basic and acidic residues" evidence="1">
    <location>
        <begin position="58"/>
        <end position="67"/>
    </location>
</feature>
<dbReference type="PhylomeDB" id="A0A0G4HLZ6"/>
<sequence length="170" mass="18422">MSVHRITGRKARVNVDVWGDEGAKTPFNASIGSSTGRAEKEVGTQEEEGPNEEEEEGKESFGEEDHSGQPLHHRWDDDDDQPPGPGGSGRSGDSRKDGESADREEGFPPDSPDIEGRGGDLSPGADLGEEFAYIDWNKGPSSGRRIRVRGGRRRRSGTDADNEKGYESVV</sequence>
<feature type="compositionally biased region" description="Polar residues" evidence="1">
    <location>
        <begin position="27"/>
        <end position="36"/>
    </location>
</feature>
<name>A0A0G4HLZ6_9ALVE</name>
<evidence type="ECO:0000313" key="2">
    <source>
        <dbReference type="EMBL" id="CEM45358.1"/>
    </source>
</evidence>
<feature type="compositionally biased region" description="Basic and acidic residues" evidence="1">
    <location>
        <begin position="92"/>
        <end position="106"/>
    </location>
</feature>
<gene>
    <name evidence="2" type="ORF">Cvel_7488</name>
</gene>
<feature type="region of interest" description="Disordered" evidence="1">
    <location>
        <begin position="1"/>
        <end position="170"/>
    </location>
</feature>
<evidence type="ECO:0000256" key="1">
    <source>
        <dbReference type="SAM" id="MobiDB-lite"/>
    </source>
</evidence>
<reference evidence="2" key="1">
    <citation type="submission" date="2014-11" db="EMBL/GenBank/DDBJ databases">
        <authorList>
            <person name="Otto D Thomas"/>
            <person name="Naeem Raeece"/>
        </authorList>
    </citation>
    <scope>NUCLEOTIDE SEQUENCE</scope>
</reference>
<feature type="compositionally biased region" description="Basic residues" evidence="1">
    <location>
        <begin position="1"/>
        <end position="12"/>
    </location>
</feature>
<feature type="compositionally biased region" description="Basic and acidic residues" evidence="1">
    <location>
        <begin position="156"/>
        <end position="170"/>
    </location>
</feature>